<proteinExistence type="predicted"/>
<organism evidence="3 4">
    <name type="scientific">Streptomyces daliensis</name>
    <dbReference type="NCBI Taxonomy" id="299421"/>
    <lineage>
        <taxon>Bacteria</taxon>
        <taxon>Bacillati</taxon>
        <taxon>Actinomycetota</taxon>
        <taxon>Actinomycetes</taxon>
        <taxon>Kitasatosporales</taxon>
        <taxon>Streptomycetaceae</taxon>
        <taxon>Streptomyces</taxon>
    </lineage>
</organism>
<evidence type="ECO:0000313" key="4">
    <source>
        <dbReference type="Proteomes" id="UP000675554"/>
    </source>
</evidence>
<dbReference type="Pfam" id="PF02467">
    <property type="entry name" value="Whib"/>
    <property type="match status" value="1"/>
</dbReference>
<dbReference type="AlphaFoldDB" id="A0A8T4IJ73"/>
<feature type="domain" description="4Fe-4S Wbl-type" evidence="2">
    <location>
        <begin position="591"/>
        <end position="663"/>
    </location>
</feature>
<evidence type="ECO:0000256" key="1">
    <source>
        <dbReference type="SAM" id="MobiDB-lite"/>
    </source>
</evidence>
<sequence>MTETIPAVGERVLPRPVGELPTPALATAVKNLAGKLVAQFAMEEEAAFAFAQAAVDPAAARKAAEIPERLPVPGGVVLALRTHVWARHVMPDPRNPRIGPSRRHPVSDVVGLSEQNRLRPLPEPRACRDRRPGLVQEIDSQEHLVWAAQQARACVLEKNDWRASIRNQGIMTEVWLAATTFRHGDGTPDVTVPVTAEGSSRLTCAHDILGVRSADVPYTRDTAKLRARLRHLSGLLEQAGEADQVEPDDAEAMRCETLPALLLVGFEPHPSTVTDFDVAVRSLVALRHVDAPKPWGEAAEHEALADAVVNEIARRDLITSVYAEWIAGALTPEQAESHGLPPDSTARAAAVLRLFTERKPEVHQAVRVAITSQSTRKNITTKLLLDLAGSLVMRSVPEEDARRRERTRKYLKTAFSNELAKPWEATFRDAEELSAAALAEVARADPGPATRELAARSAYPLVVQGQLSGDRGSKNNDQPDRRHPGEVIDRMRATPHGIHQMRQALVDFAAGRRTRMVEEDGQLKQRPDGRFVLAKDAELRRAFPPAGEGPSLVAAPQSPAELLGNALHDLGRSVQLVRRSAIPIPYDRYPAVRDMVGGTTPPRITDAACRGRSPDLFHPDDAVTALCARCPSRLPCLALALRTEDPEARSGWYGGLGPAERGALADRLDCKAPPPPDELPEDAATALRLRRAGASNATIASALGCSSRTVQRLLRAAERWAAEHEERGGRP</sequence>
<dbReference type="PROSITE" id="PS51674">
    <property type="entry name" value="4FE4S_WBL"/>
    <property type="match status" value="1"/>
</dbReference>
<dbReference type="EMBL" id="JAGSMN010000053">
    <property type="protein sequence ID" value="MBR7671955.1"/>
    <property type="molecule type" value="Genomic_DNA"/>
</dbReference>
<dbReference type="InterPro" id="IPR034768">
    <property type="entry name" value="4FE4S_WBL"/>
</dbReference>
<comment type="caution">
    <text evidence="3">The sequence shown here is derived from an EMBL/GenBank/DDBJ whole genome shotgun (WGS) entry which is preliminary data.</text>
</comment>
<dbReference type="Proteomes" id="UP000675554">
    <property type="component" value="Unassembled WGS sequence"/>
</dbReference>
<name>A0A8T4IJ73_9ACTN</name>
<feature type="region of interest" description="Disordered" evidence="1">
    <location>
        <begin position="466"/>
        <end position="486"/>
    </location>
</feature>
<dbReference type="InterPro" id="IPR036388">
    <property type="entry name" value="WH-like_DNA-bd_sf"/>
</dbReference>
<protein>
    <submittedName>
        <fullName evidence="3">WhiB family transcriptional regulator</fullName>
    </submittedName>
</protein>
<reference evidence="3" key="1">
    <citation type="submission" date="2021-04" db="EMBL/GenBank/DDBJ databases">
        <title>Sequencing of actinobacteria type strains.</title>
        <authorList>
            <person name="Nguyen G.-S."/>
            <person name="Wentzel A."/>
        </authorList>
    </citation>
    <scope>NUCLEOTIDE SEQUENCE</scope>
    <source>
        <strain evidence="3">DSM 42095</strain>
    </source>
</reference>
<dbReference type="Pfam" id="PF13384">
    <property type="entry name" value="HTH_23"/>
    <property type="match status" value="1"/>
</dbReference>
<keyword evidence="4" id="KW-1185">Reference proteome</keyword>
<feature type="compositionally biased region" description="Basic and acidic residues" evidence="1">
    <location>
        <begin position="471"/>
        <end position="486"/>
    </location>
</feature>
<gene>
    <name evidence="3" type="ORF">KDA82_02655</name>
</gene>
<dbReference type="Gene3D" id="1.10.10.10">
    <property type="entry name" value="Winged helix-like DNA-binding domain superfamily/Winged helix DNA-binding domain"/>
    <property type="match status" value="1"/>
</dbReference>
<accession>A0A8T4IJ73</accession>
<evidence type="ECO:0000313" key="3">
    <source>
        <dbReference type="EMBL" id="MBR7671955.1"/>
    </source>
</evidence>
<evidence type="ECO:0000259" key="2">
    <source>
        <dbReference type="PROSITE" id="PS51674"/>
    </source>
</evidence>